<dbReference type="Proteomes" id="UP000237347">
    <property type="component" value="Unassembled WGS sequence"/>
</dbReference>
<proteinExistence type="inferred from homology"/>
<sequence length="512" mass="56898">MIRSSRVLSSRDAITAMKNGFHSAQLLKTTPQGVPKVKLSSEEFASKLLDRRWALPSPDTKIHQIMLSQARVRDRGGPFGNRSVLNNTQPSFGDDMVAKNDQNPSFYIVRDDLLHPFVNGNKARKLDGLLPIMEDHSVTDVVTCGGCQSAHAAAVAVSCAERGLKSHLLLRGEQPEILTGYNLISTMYGNVTYVPRSLYANREKMLQTHANHLVSSNSGHVAWFNDIFESSFTTQTSSSFVQMDANRSAENSPRKVAILNEGAGDAAALLGVIRLVWYLSQNHLLGKERAMRFVVDAGTGTTAVGLGLGALCFGLPWEVTAIMLADTVDGYKQKERHLVSDFKRCFGFHLIDHGLNEVDHGIVKWVERCHPRKLPWEVTAIMLADTVDGYKQKERHLVSDFKRCFGFHLIDHGLNEVDHGIVKWVERCHPRKFGNVLDGEVEACQQIAQQTGILVDPMYTLAAWEMAALLSEKKTKEAVKVVMLHTGGTLGMFGLAQRYRPYFRTLKDGLSV</sequence>
<dbReference type="InterPro" id="IPR027278">
    <property type="entry name" value="ACCD_DCysDesulf"/>
</dbReference>
<comment type="cofactor">
    <cofactor evidence="1">
        <name>pyridoxal 5'-phosphate</name>
        <dbReference type="ChEBI" id="CHEBI:597326"/>
    </cofactor>
</comment>
<dbReference type="FunFam" id="3.40.50.1100:FF:000050">
    <property type="entry name" value="D-cysteine desulfhydrase 2, mitochondrial"/>
    <property type="match status" value="1"/>
</dbReference>
<evidence type="ECO:0000256" key="3">
    <source>
        <dbReference type="ARBA" id="ARBA00022898"/>
    </source>
</evidence>
<keyword evidence="5" id="KW-1185">Reference proteome</keyword>
<keyword evidence="3" id="KW-0663">Pyridoxal phosphate</keyword>
<reference evidence="4 5" key="1">
    <citation type="journal article" date="2018" name="Sci. Data">
        <title>The draft genome sequence of cork oak.</title>
        <authorList>
            <person name="Ramos A.M."/>
            <person name="Usie A."/>
            <person name="Barbosa P."/>
            <person name="Barros P.M."/>
            <person name="Capote T."/>
            <person name="Chaves I."/>
            <person name="Simoes F."/>
            <person name="Abreu I."/>
            <person name="Carrasquinho I."/>
            <person name="Faro C."/>
            <person name="Guimaraes J.B."/>
            <person name="Mendonca D."/>
            <person name="Nobrega F."/>
            <person name="Rodrigues L."/>
            <person name="Saibo N.J.M."/>
            <person name="Varela M.C."/>
            <person name="Egas C."/>
            <person name="Matos J."/>
            <person name="Miguel C.M."/>
            <person name="Oliveira M.M."/>
            <person name="Ricardo C.P."/>
            <person name="Goncalves S."/>
        </authorList>
    </citation>
    <scope>NUCLEOTIDE SEQUENCE [LARGE SCALE GENOMIC DNA]</scope>
    <source>
        <strain evidence="5">cv. HL8</strain>
    </source>
</reference>
<dbReference type="PANTHER" id="PTHR43780">
    <property type="entry name" value="1-AMINOCYCLOPROPANE-1-CARBOXYLATE DEAMINASE-RELATED"/>
    <property type="match status" value="1"/>
</dbReference>
<gene>
    <name evidence="4" type="ORF">CFP56_009635</name>
</gene>
<dbReference type="GO" id="GO:0019148">
    <property type="term" value="F:D-cysteine desulfhydrase activity"/>
    <property type="evidence" value="ECO:0007669"/>
    <property type="project" value="TreeGrafter"/>
</dbReference>
<comment type="caution">
    <text evidence="4">The sequence shown here is derived from an EMBL/GenBank/DDBJ whole genome shotgun (WGS) entry which is preliminary data.</text>
</comment>
<dbReference type="SUPFAM" id="SSF53686">
    <property type="entry name" value="Tryptophan synthase beta subunit-like PLP-dependent enzymes"/>
    <property type="match status" value="1"/>
</dbReference>
<dbReference type="AlphaFoldDB" id="A0AAW0M7X1"/>
<name>A0AAW0M7X1_QUESU</name>
<evidence type="ECO:0000313" key="4">
    <source>
        <dbReference type="EMBL" id="KAK7858928.1"/>
    </source>
</evidence>
<evidence type="ECO:0000256" key="2">
    <source>
        <dbReference type="ARBA" id="ARBA00008639"/>
    </source>
</evidence>
<dbReference type="Gene3D" id="3.40.50.1100">
    <property type="match status" value="3"/>
</dbReference>
<organism evidence="4 5">
    <name type="scientific">Quercus suber</name>
    <name type="common">Cork oak</name>
    <dbReference type="NCBI Taxonomy" id="58331"/>
    <lineage>
        <taxon>Eukaryota</taxon>
        <taxon>Viridiplantae</taxon>
        <taxon>Streptophyta</taxon>
        <taxon>Embryophyta</taxon>
        <taxon>Tracheophyta</taxon>
        <taxon>Spermatophyta</taxon>
        <taxon>Magnoliopsida</taxon>
        <taxon>eudicotyledons</taxon>
        <taxon>Gunneridae</taxon>
        <taxon>Pentapetalae</taxon>
        <taxon>rosids</taxon>
        <taxon>fabids</taxon>
        <taxon>Fagales</taxon>
        <taxon>Fagaceae</taxon>
        <taxon>Quercus</taxon>
    </lineage>
</organism>
<dbReference type="EMBL" id="PKMF04000016">
    <property type="protein sequence ID" value="KAK7858928.1"/>
    <property type="molecule type" value="Genomic_DNA"/>
</dbReference>
<evidence type="ECO:0000256" key="1">
    <source>
        <dbReference type="ARBA" id="ARBA00001933"/>
    </source>
</evidence>
<dbReference type="PANTHER" id="PTHR43780:SF7">
    <property type="entry name" value="D-CYSTEINE DESULFHYDRASE 2, MITOCHONDRIAL"/>
    <property type="match status" value="1"/>
</dbReference>
<protein>
    <submittedName>
        <fullName evidence="4">D-cysteine desulfhydrase 2</fullName>
    </submittedName>
</protein>
<evidence type="ECO:0000313" key="5">
    <source>
        <dbReference type="Proteomes" id="UP000237347"/>
    </source>
</evidence>
<comment type="similarity">
    <text evidence="2">Belongs to the ACC deaminase/D-cysteine desulfhydrase family.</text>
</comment>
<accession>A0AAW0M7X1</accession>
<dbReference type="InterPro" id="IPR036052">
    <property type="entry name" value="TrpB-like_PALP_sf"/>
</dbReference>